<dbReference type="GO" id="GO:0005737">
    <property type="term" value="C:cytoplasm"/>
    <property type="evidence" value="ECO:0007669"/>
    <property type="project" value="InterPro"/>
</dbReference>
<dbReference type="PROSITE" id="PS00101">
    <property type="entry name" value="HEXAPEP_TRANSFERASES"/>
    <property type="match status" value="1"/>
</dbReference>
<evidence type="ECO:0000313" key="10">
    <source>
        <dbReference type="RefSeq" id="XP_007026319.2"/>
    </source>
</evidence>
<dbReference type="InterPro" id="IPR001451">
    <property type="entry name" value="Hexapep"/>
</dbReference>
<dbReference type="Proteomes" id="UP000694886">
    <property type="component" value="Chromosome 6"/>
</dbReference>
<protein>
    <recommendedName>
        <fullName evidence="3">serine O-acetyltransferase</fullName>
        <ecNumber evidence="3">2.3.1.30</ecNumber>
    </recommendedName>
</protein>
<dbReference type="GO" id="GO:0006535">
    <property type="term" value="P:cysteine biosynthetic process from serine"/>
    <property type="evidence" value="ECO:0007669"/>
    <property type="project" value="InterPro"/>
</dbReference>
<evidence type="ECO:0000259" key="8">
    <source>
        <dbReference type="SMART" id="SM00971"/>
    </source>
</evidence>
<dbReference type="SUPFAM" id="SSF51161">
    <property type="entry name" value="Trimeric LpxA-like enzymes"/>
    <property type="match status" value="1"/>
</dbReference>
<feature type="region of interest" description="Disordered" evidence="7">
    <location>
        <begin position="301"/>
        <end position="323"/>
    </location>
</feature>
<comment type="pathway">
    <text evidence="1">Amino-acid biosynthesis; L-cysteine biosynthesis; L-cysteine from L-serine: step 1/2.</text>
</comment>
<dbReference type="InterPro" id="IPR018357">
    <property type="entry name" value="Hexapep_transf_CS"/>
</dbReference>
<dbReference type="GeneID" id="18597312"/>
<reference evidence="10" key="2">
    <citation type="submission" date="2025-08" db="UniProtKB">
        <authorList>
            <consortium name="RefSeq"/>
        </authorList>
    </citation>
    <scope>IDENTIFICATION</scope>
</reference>
<evidence type="ECO:0000256" key="7">
    <source>
        <dbReference type="SAM" id="MobiDB-lite"/>
    </source>
</evidence>
<dbReference type="FunFam" id="2.160.10.10:FF:000002">
    <property type="entry name" value="Serine acetyltransferase"/>
    <property type="match status" value="1"/>
</dbReference>
<sequence>MAACIDNPKGEPANKWCRLRSSERLACCSLCRFAKVCGPSFSNLVSCRAINWVSVKIPDTTVCPCDEDEDEDDLWVKIREEAQSDAKQEPILLNYYYSLVLSHSSLEIALANHLAMKLSNSTLSRDAVFKVFLEAFAQDHEIKRAISDDTKATRQRDPACISYVHCFLHFKGFQACQAHRAAHKLWSQGRLSLALLIQSRVSEVFAVDIHPAAKIGRGIVLDHATGIVIGETAVIGDHVTILHNVTLGGTGKVLGDRHPKIGNGALIGAGTKILGNIRVGEGAKIGAGSLVLKEVPPHSTAVGNPARVLTTPTAQANREHSHQ</sequence>
<accession>A0AB32V270</accession>
<dbReference type="Pfam" id="PF06426">
    <property type="entry name" value="SATase_N"/>
    <property type="match status" value="1"/>
</dbReference>
<dbReference type="InterPro" id="IPR011004">
    <property type="entry name" value="Trimer_LpxA-like_sf"/>
</dbReference>
<keyword evidence="6" id="KW-0012">Acyltransferase</keyword>
<dbReference type="GO" id="GO:0009001">
    <property type="term" value="F:serine O-acetyltransferase activity"/>
    <property type="evidence" value="ECO:0007669"/>
    <property type="project" value="UniProtKB-EC"/>
</dbReference>
<dbReference type="InterPro" id="IPR005881">
    <property type="entry name" value="Ser_O-AcTrfase"/>
</dbReference>
<dbReference type="SMART" id="SM00971">
    <property type="entry name" value="SATase_N"/>
    <property type="match status" value="1"/>
</dbReference>
<evidence type="ECO:0000256" key="2">
    <source>
        <dbReference type="ARBA" id="ARBA00007274"/>
    </source>
</evidence>
<evidence type="ECO:0000313" key="9">
    <source>
        <dbReference type="Proteomes" id="UP000694886"/>
    </source>
</evidence>
<organism evidence="9 10">
    <name type="scientific">Theobroma cacao</name>
    <name type="common">Cacao</name>
    <name type="synonym">Cocoa</name>
    <dbReference type="NCBI Taxonomy" id="3641"/>
    <lineage>
        <taxon>Eukaryota</taxon>
        <taxon>Viridiplantae</taxon>
        <taxon>Streptophyta</taxon>
        <taxon>Embryophyta</taxon>
        <taxon>Tracheophyta</taxon>
        <taxon>Spermatophyta</taxon>
        <taxon>Magnoliopsida</taxon>
        <taxon>eudicotyledons</taxon>
        <taxon>Gunneridae</taxon>
        <taxon>Pentapetalae</taxon>
        <taxon>rosids</taxon>
        <taxon>malvids</taxon>
        <taxon>Malvales</taxon>
        <taxon>Malvaceae</taxon>
        <taxon>Byttnerioideae</taxon>
        <taxon>Theobroma</taxon>
    </lineage>
</organism>
<evidence type="ECO:0000256" key="4">
    <source>
        <dbReference type="ARBA" id="ARBA00022605"/>
    </source>
</evidence>
<dbReference type="KEGG" id="tcc:18597312"/>
<gene>
    <name evidence="10" type="primary">LOC18597312</name>
</gene>
<dbReference type="PANTHER" id="PTHR42811">
    <property type="entry name" value="SERINE ACETYLTRANSFERASE"/>
    <property type="match status" value="1"/>
</dbReference>
<keyword evidence="5" id="KW-0808">Transferase</keyword>
<dbReference type="EC" id="2.3.1.30" evidence="3"/>
<dbReference type="AlphaFoldDB" id="A0AB32V270"/>
<evidence type="ECO:0000256" key="6">
    <source>
        <dbReference type="ARBA" id="ARBA00023315"/>
    </source>
</evidence>
<dbReference type="RefSeq" id="XP_007026319.2">
    <property type="nucleotide sequence ID" value="XM_007026257.2"/>
</dbReference>
<dbReference type="Gene3D" id="1.10.3130.10">
    <property type="entry name" value="serine acetyltransferase, domain 1"/>
    <property type="match status" value="1"/>
</dbReference>
<dbReference type="NCBIfam" id="TIGR01172">
    <property type="entry name" value="cysE"/>
    <property type="match status" value="1"/>
</dbReference>
<proteinExistence type="inferred from homology"/>
<dbReference type="Gramene" id="Tc06v2_t019630.1">
    <property type="protein sequence ID" value="Tc06v2_p019630.1"/>
    <property type="gene ID" value="Tc06v2_g019630"/>
</dbReference>
<evidence type="ECO:0000256" key="3">
    <source>
        <dbReference type="ARBA" id="ARBA00013266"/>
    </source>
</evidence>
<evidence type="ECO:0000256" key="1">
    <source>
        <dbReference type="ARBA" id="ARBA00004876"/>
    </source>
</evidence>
<name>A0AB32V270_THECC</name>
<dbReference type="NCBIfam" id="NF041874">
    <property type="entry name" value="EPS_EpsC"/>
    <property type="match status" value="1"/>
</dbReference>
<dbReference type="CDD" id="cd03354">
    <property type="entry name" value="LbH_SAT"/>
    <property type="match status" value="1"/>
</dbReference>
<dbReference type="InterPro" id="IPR045304">
    <property type="entry name" value="LbH_SAT"/>
</dbReference>
<dbReference type="InterPro" id="IPR010493">
    <property type="entry name" value="Ser_AcTrfase_N"/>
</dbReference>
<dbReference type="InterPro" id="IPR053376">
    <property type="entry name" value="Serine_acetyltransferase"/>
</dbReference>
<evidence type="ECO:0000256" key="5">
    <source>
        <dbReference type="ARBA" id="ARBA00022679"/>
    </source>
</evidence>
<dbReference type="Pfam" id="PF00132">
    <property type="entry name" value="Hexapep"/>
    <property type="match status" value="1"/>
</dbReference>
<comment type="similarity">
    <text evidence="2">Belongs to the transferase hexapeptide repeat family.</text>
</comment>
<keyword evidence="4" id="KW-0028">Amino-acid biosynthesis</keyword>
<dbReference type="Gene3D" id="2.160.10.10">
    <property type="entry name" value="Hexapeptide repeat proteins"/>
    <property type="match status" value="1"/>
</dbReference>
<dbReference type="InterPro" id="IPR042122">
    <property type="entry name" value="Ser_AcTrfase_N_sf"/>
</dbReference>
<reference evidence="9" key="1">
    <citation type="journal article" date="1997" name="Nucleic Acids Res.">
        <title>tRNAscan-SE: a program for improved detection of transfer RNA genes in genomic sequence.</title>
        <authorList>
            <person name="Lowe T.M."/>
            <person name="Eddy S.R."/>
        </authorList>
    </citation>
    <scope>NUCLEOTIDE SEQUENCE [LARGE SCALE GENOMIC DNA]</scope>
    <source>
        <strain evidence="9">r\B97-61/B2</strain>
    </source>
</reference>
<feature type="domain" description="Serine acetyltransferase N-terminal" evidence="8">
    <location>
        <begin position="74"/>
        <end position="178"/>
    </location>
</feature>